<gene>
    <name evidence="3" type="ORF">STA1M1_27370</name>
</gene>
<evidence type="ECO:0000259" key="2">
    <source>
        <dbReference type="Pfam" id="PF00857"/>
    </source>
</evidence>
<dbReference type="InterPro" id="IPR036380">
    <property type="entry name" value="Isochorismatase-like_sf"/>
</dbReference>
<keyword evidence="4" id="KW-1185">Reference proteome</keyword>
<dbReference type="Proteomes" id="UP001144205">
    <property type="component" value="Unassembled WGS sequence"/>
</dbReference>
<dbReference type="InterPro" id="IPR050272">
    <property type="entry name" value="Isochorismatase-like_hydrls"/>
</dbReference>
<dbReference type="RefSeq" id="WP_281842906.1">
    <property type="nucleotide sequence ID" value="NZ_BROH01000008.1"/>
</dbReference>
<protein>
    <recommendedName>
        <fullName evidence="2">Isochorismatase-like domain-containing protein</fullName>
    </recommendedName>
</protein>
<keyword evidence="1" id="KW-0378">Hydrolase</keyword>
<dbReference type="SUPFAM" id="SSF52499">
    <property type="entry name" value="Isochorismatase-like hydrolases"/>
    <property type="match status" value="1"/>
</dbReference>
<feature type="domain" description="Isochorismatase-like" evidence="2">
    <location>
        <begin position="6"/>
        <end position="139"/>
    </location>
</feature>
<sequence length="167" mass="17605">MNEMQTALLVIDMQVSLLADETPNPDEIVPAVQALVAAARATGVEVIWITDRRIGPDGALIPDLVPDATELCIEKGECDAFDGTDLEAELTILGVERLVICGMQSDACIDATTRAASANGFAVVLAADAHTTHAFDGRDFRAVIADENAALAQVERVTVKPSDAIFA</sequence>
<evidence type="ECO:0000313" key="4">
    <source>
        <dbReference type="Proteomes" id="UP001144205"/>
    </source>
</evidence>
<organism evidence="3 4">
    <name type="scientific">Sinisalibacter aestuarii</name>
    <dbReference type="NCBI Taxonomy" id="2949426"/>
    <lineage>
        <taxon>Bacteria</taxon>
        <taxon>Pseudomonadati</taxon>
        <taxon>Pseudomonadota</taxon>
        <taxon>Alphaproteobacteria</taxon>
        <taxon>Rhodobacterales</taxon>
        <taxon>Roseobacteraceae</taxon>
        <taxon>Sinisalibacter</taxon>
    </lineage>
</organism>
<dbReference type="EMBL" id="BROH01000008">
    <property type="protein sequence ID" value="GKY88868.1"/>
    <property type="molecule type" value="Genomic_DNA"/>
</dbReference>
<evidence type="ECO:0000313" key="3">
    <source>
        <dbReference type="EMBL" id="GKY88868.1"/>
    </source>
</evidence>
<accession>A0ABQ5LV52</accession>
<proteinExistence type="predicted"/>
<name>A0ABQ5LV52_9RHOB</name>
<comment type="caution">
    <text evidence="3">The sequence shown here is derived from an EMBL/GenBank/DDBJ whole genome shotgun (WGS) entry which is preliminary data.</text>
</comment>
<dbReference type="PANTHER" id="PTHR43540">
    <property type="entry name" value="PEROXYUREIDOACRYLATE/UREIDOACRYLATE AMIDOHYDROLASE-RELATED"/>
    <property type="match status" value="1"/>
</dbReference>
<dbReference type="InterPro" id="IPR000868">
    <property type="entry name" value="Isochorismatase-like_dom"/>
</dbReference>
<reference evidence="3" key="1">
    <citation type="journal article" date="2023" name="Int. J. Syst. Evol. Microbiol.">
        <title>Sinisalibacter aestuarii sp. nov., isolated from estuarine sediment of the Arakawa River.</title>
        <authorList>
            <person name="Arafat S.T."/>
            <person name="Hirano S."/>
            <person name="Sato A."/>
            <person name="Takeuchi K."/>
            <person name="Yasuda T."/>
            <person name="Terahara T."/>
            <person name="Hamada M."/>
            <person name="Kobayashi T."/>
        </authorList>
    </citation>
    <scope>NUCLEOTIDE SEQUENCE</scope>
    <source>
        <strain evidence="3">B-399</strain>
    </source>
</reference>
<dbReference type="Pfam" id="PF00857">
    <property type="entry name" value="Isochorismatase"/>
    <property type="match status" value="1"/>
</dbReference>
<evidence type="ECO:0000256" key="1">
    <source>
        <dbReference type="ARBA" id="ARBA00022801"/>
    </source>
</evidence>
<dbReference type="Gene3D" id="3.40.50.850">
    <property type="entry name" value="Isochorismatase-like"/>
    <property type="match status" value="1"/>
</dbReference>